<sequence length="78" mass="9053">QNEEAEILSNQKEVVEDFIHEGENNIKKGHDIRKEDKKINNELFVPIANIDDSYSSYKRKMSFGKISLNDVNVEELSQ</sequence>
<proteinExistence type="predicted"/>
<name>A0A9W4X4U7_9GLOM</name>
<reference evidence="1" key="1">
    <citation type="submission" date="2022-08" db="EMBL/GenBank/DDBJ databases">
        <authorList>
            <person name="Kallberg Y."/>
            <person name="Tangrot J."/>
            <person name="Rosling A."/>
        </authorList>
    </citation>
    <scope>NUCLEOTIDE SEQUENCE</scope>
    <source>
        <strain evidence="1">Wild A</strain>
    </source>
</reference>
<accession>A0A9W4X4U7</accession>
<protein>
    <submittedName>
        <fullName evidence="1">512_t:CDS:1</fullName>
    </submittedName>
</protein>
<keyword evidence="2" id="KW-1185">Reference proteome</keyword>
<feature type="non-terminal residue" evidence="1">
    <location>
        <position position="1"/>
    </location>
</feature>
<evidence type="ECO:0000313" key="1">
    <source>
        <dbReference type="EMBL" id="CAI2195108.1"/>
    </source>
</evidence>
<dbReference type="Proteomes" id="UP001153678">
    <property type="component" value="Unassembled WGS sequence"/>
</dbReference>
<dbReference type="EMBL" id="CAMKVN010011921">
    <property type="protein sequence ID" value="CAI2195108.1"/>
    <property type="molecule type" value="Genomic_DNA"/>
</dbReference>
<comment type="caution">
    <text evidence="1">The sequence shown here is derived from an EMBL/GenBank/DDBJ whole genome shotgun (WGS) entry which is preliminary data.</text>
</comment>
<dbReference type="AlphaFoldDB" id="A0A9W4X4U7"/>
<evidence type="ECO:0000313" key="2">
    <source>
        <dbReference type="Proteomes" id="UP001153678"/>
    </source>
</evidence>
<organism evidence="1 2">
    <name type="scientific">Funneliformis geosporum</name>
    <dbReference type="NCBI Taxonomy" id="1117311"/>
    <lineage>
        <taxon>Eukaryota</taxon>
        <taxon>Fungi</taxon>
        <taxon>Fungi incertae sedis</taxon>
        <taxon>Mucoromycota</taxon>
        <taxon>Glomeromycotina</taxon>
        <taxon>Glomeromycetes</taxon>
        <taxon>Glomerales</taxon>
        <taxon>Glomeraceae</taxon>
        <taxon>Funneliformis</taxon>
    </lineage>
</organism>
<gene>
    <name evidence="1" type="ORF">FWILDA_LOCUS16911</name>
</gene>